<dbReference type="EMBL" id="JBBNAE010000004">
    <property type="protein sequence ID" value="KAK9129230.1"/>
    <property type="molecule type" value="Genomic_DNA"/>
</dbReference>
<keyword evidence="2" id="KW-1185">Reference proteome</keyword>
<gene>
    <name evidence="1" type="ORF">Sjap_009717</name>
</gene>
<reference evidence="1 2" key="1">
    <citation type="submission" date="2024-01" db="EMBL/GenBank/DDBJ databases">
        <title>Genome assemblies of Stephania.</title>
        <authorList>
            <person name="Yang L."/>
        </authorList>
    </citation>
    <scope>NUCLEOTIDE SEQUENCE [LARGE SCALE GENOMIC DNA]</scope>
    <source>
        <strain evidence="1">QJT</strain>
        <tissue evidence="1">Leaf</tissue>
    </source>
</reference>
<name>A0AAP0J933_9MAGN</name>
<sequence length="67" mass="7662">MPRRKSAPKSLTKGSTSTQQFHFFQKETLPLHLNKACIEDSPLDPHKSHTSERIFRFALFLFVGSTS</sequence>
<proteinExistence type="predicted"/>
<dbReference type="AlphaFoldDB" id="A0AAP0J933"/>
<accession>A0AAP0J933</accession>
<evidence type="ECO:0000313" key="1">
    <source>
        <dbReference type="EMBL" id="KAK9129230.1"/>
    </source>
</evidence>
<protein>
    <submittedName>
        <fullName evidence="1">Uncharacterized protein</fullName>
    </submittedName>
</protein>
<organism evidence="1 2">
    <name type="scientific">Stephania japonica</name>
    <dbReference type="NCBI Taxonomy" id="461633"/>
    <lineage>
        <taxon>Eukaryota</taxon>
        <taxon>Viridiplantae</taxon>
        <taxon>Streptophyta</taxon>
        <taxon>Embryophyta</taxon>
        <taxon>Tracheophyta</taxon>
        <taxon>Spermatophyta</taxon>
        <taxon>Magnoliopsida</taxon>
        <taxon>Ranunculales</taxon>
        <taxon>Menispermaceae</taxon>
        <taxon>Menispermoideae</taxon>
        <taxon>Cissampelideae</taxon>
        <taxon>Stephania</taxon>
    </lineage>
</organism>
<evidence type="ECO:0000313" key="2">
    <source>
        <dbReference type="Proteomes" id="UP001417504"/>
    </source>
</evidence>
<dbReference type="Proteomes" id="UP001417504">
    <property type="component" value="Unassembled WGS sequence"/>
</dbReference>
<comment type="caution">
    <text evidence="1">The sequence shown here is derived from an EMBL/GenBank/DDBJ whole genome shotgun (WGS) entry which is preliminary data.</text>
</comment>